<dbReference type="GO" id="GO:0008017">
    <property type="term" value="F:microtubule binding"/>
    <property type="evidence" value="ECO:0007669"/>
    <property type="project" value="InterPro"/>
</dbReference>
<evidence type="ECO:0000256" key="4">
    <source>
        <dbReference type="SAM" id="MobiDB-lite"/>
    </source>
</evidence>
<dbReference type="GO" id="GO:0005856">
    <property type="term" value="C:cytoskeleton"/>
    <property type="evidence" value="ECO:0007669"/>
    <property type="project" value="UniProtKB-SubCell"/>
</dbReference>
<organism evidence="6">
    <name type="scientific">Favella ehrenbergii</name>
    <dbReference type="NCBI Taxonomy" id="182087"/>
    <lineage>
        <taxon>Eukaryota</taxon>
        <taxon>Sar</taxon>
        <taxon>Alveolata</taxon>
        <taxon>Ciliophora</taxon>
        <taxon>Intramacronucleata</taxon>
        <taxon>Spirotrichea</taxon>
        <taxon>Choreotrichia</taxon>
        <taxon>Tintinnida</taxon>
        <taxon>Xystonellidae</taxon>
        <taxon>Favella</taxon>
    </lineage>
</organism>
<keyword evidence="3" id="KW-0206">Cytoskeleton</keyword>
<reference evidence="6" key="1">
    <citation type="submission" date="2021-01" db="EMBL/GenBank/DDBJ databases">
        <authorList>
            <person name="Corre E."/>
            <person name="Pelletier E."/>
            <person name="Niang G."/>
            <person name="Scheremetjew M."/>
            <person name="Finn R."/>
            <person name="Kale V."/>
            <person name="Holt S."/>
            <person name="Cochrane G."/>
            <person name="Meng A."/>
            <person name="Brown T."/>
            <person name="Cohen L."/>
        </authorList>
    </citation>
    <scope>NUCLEOTIDE SEQUENCE</scope>
    <source>
        <strain evidence="6">Fehren 1</strain>
    </source>
</reference>
<proteinExistence type="predicted"/>
<evidence type="ECO:0000313" key="6">
    <source>
        <dbReference type="EMBL" id="CAE0307365.1"/>
    </source>
</evidence>
<feature type="domain" description="GAR" evidence="5">
    <location>
        <begin position="32"/>
        <end position="104"/>
    </location>
</feature>
<protein>
    <recommendedName>
        <fullName evidence="5">GAR domain-containing protein</fullName>
    </recommendedName>
</protein>
<feature type="compositionally biased region" description="Polar residues" evidence="4">
    <location>
        <begin position="127"/>
        <end position="141"/>
    </location>
</feature>
<dbReference type="AlphaFoldDB" id="A0A7S3HXI5"/>
<feature type="region of interest" description="Disordered" evidence="4">
    <location>
        <begin position="127"/>
        <end position="153"/>
    </location>
</feature>
<dbReference type="Gene3D" id="3.30.920.20">
    <property type="entry name" value="Gas2-like domain"/>
    <property type="match status" value="1"/>
</dbReference>
<accession>A0A7S3HXI5</accession>
<evidence type="ECO:0000256" key="2">
    <source>
        <dbReference type="ARBA" id="ARBA00022490"/>
    </source>
</evidence>
<sequence>MLKQMKESENEIETLRQYIIDLKSRIAVYIPVKNDPVDKKLAEYINNYPDRQKLKIMFMRESDGVYQFGSKRVRVMCVRDKIQIQVGGGYLSLDEFLDQYTPTELQVLERKDPMRRMTDRIALQKTLQGRSADSPNASPTRSPVRAAKKKVAV</sequence>
<dbReference type="EMBL" id="HBIE01007054">
    <property type="protein sequence ID" value="CAE0307365.1"/>
    <property type="molecule type" value="Transcribed_RNA"/>
</dbReference>
<dbReference type="SUPFAM" id="SSF143575">
    <property type="entry name" value="GAS2 domain-like"/>
    <property type="match status" value="1"/>
</dbReference>
<evidence type="ECO:0000256" key="1">
    <source>
        <dbReference type="ARBA" id="ARBA00004245"/>
    </source>
</evidence>
<evidence type="ECO:0000259" key="5">
    <source>
        <dbReference type="PROSITE" id="PS51460"/>
    </source>
</evidence>
<keyword evidence="2" id="KW-0963">Cytoplasm</keyword>
<dbReference type="InterPro" id="IPR003108">
    <property type="entry name" value="GAR_dom"/>
</dbReference>
<comment type="subcellular location">
    <subcellularLocation>
        <location evidence="1">Cytoplasm</location>
        <location evidence="1">Cytoskeleton</location>
    </subcellularLocation>
</comment>
<dbReference type="Pfam" id="PF02187">
    <property type="entry name" value="GAS2"/>
    <property type="match status" value="1"/>
</dbReference>
<gene>
    <name evidence="6" type="ORF">FEHR0123_LOCUS2272</name>
</gene>
<dbReference type="InterPro" id="IPR036534">
    <property type="entry name" value="GAR_dom_sf"/>
</dbReference>
<evidence type="ECO:0000256" key="3">
    <source>
        <dbReference type="ARBA" id="ARBA00023212"/>
    </source>
</evidence>
<name>A0A7S3HXI5_9SPIT</name>
<dbReference type="PROSITE" id="PS51460">
    <property type="entry name" value="GAR"/>
    <property type="match status" value="1"/>
</dbReference>